<dbReference type="Proteomes" id="UP000187526">
    <property type="component" value="Unassembled WGS sequence"/>
</dbReference>
<evidence type="ECO:0000313" key="3">
    <source>
        <dbReference type="Proteomes" id="UP000187526"/>
    </source>
</evidence>
<dbReference type="Gene3D" id="3.40.50.1980">
    <property type="entry name" value="Nitrogenase molybdenum iron protein domain"/>
    <property type="match status" value="2"/>
</dbReference>
<dbReference type="RefSeq" id="WP_076096359.1">
    <property type="nucleotide sequence ID" value="NZ_MTHD01000005.1"/>
</dbReference>
<comment type="caution">
    <text evidence="2">The sequence shown here is derived from an EMBL/GenBank/DDBJ whole genome shotgun (WGS) entry which is preliminary data.</text>
</comment>
<dbReference type="InterPro" id="IPR050492">
    <property type="entry name" value="Bact_metal-bind_prot9"/>
</dbReference>
<evidence type="ECO:0000313" key="2">
    <source>
        <dbReference type="EMBL" id="OMG52445.1"/>
    </source>
</evidence>
<dbReference type="InterPro" id="IPR006127">
    <property type="entry name" value="ZnuA-like"/>
</dbReference>
<proteinExistence type="predicted"/>
<reference evidence="2 3" key="1">
    <citation type="submission" date="2016-10" db="EMBL/GenBank/DDBJ databases">
        <title>Alkaliphiles isolated from bioreactors.</title>
        <authorList>
            <person name="Salah Z."/>
            <person name="Rout S.P."/>
            <person name="Humphreys P.N."/>
        </authorList>
    </citation>
    <scope>NUCLEOTIDE SEQUENCE [LARGE SCALE GENOMIC DNA]</scope>
    <source>
        <strain evidence="2 3">ZS02</strain>
    </source>
</reference>
<gene>
    <name evidence="2" type="ORF">BJN45_14195</name>
</gene>
<name>A0A1R1I128_9RHOO</name>
<feature type="chain" id="PRO_5013385713" evidence="1">
    <location>
        <begin position="20"/>
        <end position="298"/>
    </location>
</feature>
<dbReference type="EMBL" id="MTHD01000005">
    <property type="protein sequence ID" value="OMG52445.1"/>
    <property type="molecule type" value="Genomic_DNA"/>
</dbReference>
<dbReference type="SUPFAM" id="SSF53807">
    <property type="entry name" value="Helical backbone' metal receptor"/>
    <property type="match status" value="1"/>
</dbReference>
<dbReference type="AlphaFoldDB" id="A0A1R1I128"/>
<sequence length="298" mass="32179">MRKLISFAVLGMVCLRAWAAVEVFATVPEWGALTREIGGDKVNVYIATTAFQDPHRIDARPSLLARARRAQLVVANGAELETGWLPVVLRESGNALIQPGHDGYFEAAAQVVRLDVPSVLDRAQGDVHAAGNPHVHLDPRNVLKVGQALAQRLARVDPDNAGIYQANLAAFSGRWQAAIGRWETAAAPLRGVAVVVHHQSFAYLTHWLGMQEVGALEPKPGIEPSSGQLTALLQSQQTRPARLVLRTAYQQDGPSNWFAAKAGIPALMLPFTVGGSAQAKDLFGLFDDSIDRLLKGLR</sequence>
<dbReference type="PANTHER" id="PTHR42953">
    <property type="entry name" value="HIGH-AFFINITY ZINC UPTAKE SYSTEM PROTEIN ZNUA-RELATED"/>
    <property type="match status" value="1"/>
</dbReference>
<organism evidence="2 3">
    <name type="scientific">Azonexus hydrophilus</name>
    <dbReference type="NCBI Taxonomy" id="418702"/>
    <lineage>
        <taxon>Bacteria</taxon>
        <taxon>Pseudomonadati</taxon>
        <taxon>Pseudomonadota</taxon>
        <taxon>Betaproteobacteria</taxon>
        <taxon>Rhodocyclales</taxon>
        <taxon>Azonexaceae</taxon>
        <taxon>Azonexus</taxon>
    </lineage>
</organism>
<keyword evidence="1" id="KW-0732">Signal</keyword>
<protein>
    <submittedName>
        <fullName evidence="2">Zinc ABC transporter substrate-binding protein</fullName>
    </submittedName>
</protein>
<evidence type="ECO:0000256" key="1">
    <source>
        <dbReference type="SAM" id="SignalP"/>
    </source>
</evidence>
<dbReference type="PANTHER" id="PTHR42953:SF2">
    <property type="entry name" value="ADHESION PROTEIN"/>
    <property type="match status" value="1"/>
</dbReference>
<dbReference type="GO" id="GO:0046872">
    <property type="term" value="F:metal ion binding"/>
    <property type="evidence" value="ECO:0007669"/>
    <property type="project" value="InterPro"/>
</dbReference>
<keyword evidence="3" id="KW-1185">Reference proteome</keyword>
<dbReference type="GO" id="GO:0030001">
    <property type="term" value="P:metal ion transport"/>
    <property type="evidence" value="ECO:0007669"/>
    <property type="project" value="InterPro"/>
</dbReference>
<dbReference type="OrthoDB" id="9810636at2"/>
<dbReference type="STRING" id="418702.BJN45_14195"/>
<feature type="signal peptide" evidence="1">
    <location>
        <begin position="1"/>
        <end position="19"/>
    </location>
</feature>
<dbReference type="Pfam" id="PF01297">
    <property type="entry name" value="ZnuA"/>
    <property type="match status" value="1"/>
</dbReference>
<accession>A0A1R1I128</accession>